<comment type="function">
    <text evidence="4">Catalyzes the NADPH-dependent reduction of ketopantoate into pantoic acid.</text>
</comment>
<name>A0ABU8TAA8_9PSEU</name>
<dbReference type="PANTHER" id="PTHR21708:SF26">
    <property type="entry name" value="2-DEHYDROPANTOATE 2-REDUCTASE"/>
    <property type="match status" value="1"/>
</dbReference>
<dbReference type="InterPro" id="IPR013332">
    <property type="entry name" value="KPR_N"/>
</dbReference>
<reference evidence="7 8" key="1">
    <citation type="submission" date="2024-03" db="EMBL/GenBank/DDBJ databases">
        <title>Draft genome sequence of Pseudonocardia sp. DW16-2.</title>
        <authorList>
            <person name="Duangmal K."/>
        </authorList>
    </citation>
    <scope>NUCLEOTIDE SEQUENCE [LARGE SCALE GENOMIC DNA]</scope>
    <source>
        <strain evidence="7 8">DW16-2</strain>
    </source>
</reference>
<keyword evidence="2 4" id="KW-0521">NADP</keyword>
<dbReference type="InterPro" id="IPR013752">
    <property type="entry name" value="KPA_reductase"/>
</dbReference>
<evidence type="ECO:0000313" key="7">
    <source>
        <dbReference type="EMBL" id="MEJ8280864.1"/>
    </source>
</evidence>
<comment type="caution">
    <text evidence="7">The sequence shown here is derived from an EMBL/GenBank/DDBJ whole genome shotgun (WGS) entry which is preliminary data.</text>
</comment>
<keyword evidence="4" id="KW-0566">Pantothenate biosynthesis</keyword>
<dbReference type="Gene3D" id="3.40.50.720">
    <property type="entry name" value="NAD(P)-binding Rossmann-like Domain"/>
    <property type="match status" value="1"/>
</dbReference>
<dbReference type="Pfam" id="PF08546">
    <property type="entry name" value="ApbA_C"/>
    <property type="match status" value="1"/>
</dbReference>
<accession>A0ABU8TAA8</accession>
<dbReference type="EC" id="1.1.1.169" evidence="4"/>
<dbReference type="InterPro" id="IPR008927">
    <property type="entry name" value="6-PGluconate_DH-like_C_sf"/>
</dbReference>
<dbReference type="Proteomes" id="UP001364211">
    <property type="component" value="Unassembled WGS sequence"/>
</dbReference>
<dbReference type="GO" id="GO:0008677">
    <property type="term" value="F:2-dehydropantoate 2-reductase activity"/>
    <property type="evidence" value="ECO:0007669"/>
    <property type="project" value="UniProtKB-EC"/>
</dbReference>
<sequence>MAVVVIVGCGAMGSVYAGLMTDAGHAVHVVCRRGPHVEAIAARGLRVTGHSGDRTVVPAGAVRDAADVVLDRPADLVVVATKAYDVAVAARSCAHLVGPDTVVQTIQNGLGSPEVAAAELDPGRIAVGVVGGFGASLPEPGVAHHNGMEMVRFGPWDGLPAAQLEASAGIWRSSGFSVALYTDLGRMVWEKLVMNAAFSGPTCLTGLTIGGVLEDPDAWAVARACAEEAVAVATASGVTLDVGDPVEHVRRLGGAIPHARPSMLLDALARHRCEIDAINGAVAREGARLGVPTPVNDTVTRLVRARERTWLRPGAQPPGCDPA</sequence>
<feature type="domain" description="Ketopantoate reductase C-terminal" evidence="6">
    <location>
        <begin position="186"/>
        <end position="307"/>
    </location>
</feature>
<dbReference type="PANTHER" id="PTHR21708">
    <property type="entry name" value="PROBABLE 2-DEHYDROPANTOATE 2-REDUCTASE"/>
    <property type="match status" value="1"/>
</dbReference>
<evidence type="ECO:0000256" key="4">
    <source>
        <dbReference type="RuleBase" id="RU362068"/>
    </source>
</evidence>
<dbReference type="InterPro" id="IPR003710">
    <property type="entry name" value="ApbA"/>
</dbReference>
<dbReference type="InterPro" id="IPR013328">
    <property type="entry name" value="6PGD_dom2"/>
</dbReference>
<organism evidence="7 8">
    <name type="scientific">Pseudonocardia spirodelae</name>
    <dbReference type="NCBI Taxonomy" id="3133431"/>
    <lineage>
        <taxon>Bacteria</taxon>
        <taxon>Bacillati</taxon>
        <taxon>Actinomycetota</taxon>
        <taxon>Actinomycetes</taxon>
        <taxon>Pseudonocardiales</taxon>
        <taxon>Pseudonocardiaceae</taxon>
        <taxon>Pseudonocardia</taxon>
    </lineage>
</organism>
<comment type="catalytic activity">
    <reaction evidence="4">
        <text>(R)-pantoate + NADP(+) = 2-dehydropantoate + NADPH + H(+)</text>
        <dbReference type="Rhea" id="RHEA:16233"/>
        <dbReference type="ChEBI" id="CHEBI:11561"/>
        <dbReference type="ChEBI" id="CHEBI:15378"/>
        <dbReference type="ChEBI" id="CHEBI:15980"/>
        <dbReference type="ChEBI" id="CHEBI:57783"/>
        <dbReference type="ChEBI" id="CHEBI:58349"/>
        <dbReference type="EC" id="1.1.1.169"/>
    </reaction>
</comment>
<dbReference type="InterPro" id="IPR051402">
    <property type="entry name" value="KPR-Related"/>
</dbReference>
<evidence type="ECO:0000313" key="8">
    <source>
        <dbReference type="Proteomes" id="UP001364211"/>
    </source>
</evidence>
<dbReference type="Pfam" id="PF02558">
    <property type="entry name" value="ApbA"/>
    <property type="match status" value="1"/>
</dbReference>
<keyword evidence="8" id="KW-1185">Reference proteome</keyword>
<dbReference type="InterPro" id="IPR036291">
    <property type="entry name" value="NAD(P)-bd_dom_sf"/>
</dbReference>
<evidence type="ECO:0000256" key="2">
    <source>
        <dbReference type="ARBA" id="ARBA00022857"/>
    </source>
</evidence>
<proteinExistence type="inferred from homology"/>
<evidence type="ECO:0000259" key="5">
    <source>
        <dbReference type="Pfam" id="PF02558"/>
    </source>
</evidence>
<keyword evidence="3 4" id="KW-0560">Oxidoreductase</keyword>
<comment type="pathway">
    <text evidence="4">Cofactor biosynthesis; (R)-pantothenate biosynthesis; (R)-pantoate from 3-methyl-2-oxobutanoate: step 2/2.</text>
</comment>
<dbReference type="RefSeq" id="WP_340292492.1">
    <property type="nucleotide sequence ID" value="NZ_JBBJUP010000015.1"/>
</dbReference>
<dbReference type="EMBL" id="JBBJUP010000015">
    <property type="protein sequence ID" value="MEJ8280864.1"/>
    <property type="molecule type" value="Genomic_DNA"/>
</dbReference>
<dbReference type="Gene3D" id="1.10.1040.10">
    <property type="entry name" value="N-(1-d-carboxylethyl)-l-norvaline Dehydrogenase, domain 2"/>
    <property type="match status" value="1"/>
</dbReference>
<dbReference type="SUPFAM" id="SSF51735">
    <property type="entry name" value="NAD(P)-binding Rossmann-fold domains"/>
    <property type="match status" value="1"/>
</dbReference>
<protein>
    <recommendedName>
        <fullName evidence="4">2-dehydropantoate 2-reductase</fullName>
        <ecNumber evidence="4">1.1.1.169</ecNumber>
    </recommendedName>
    <alternativeName>
        <fullName evidence="4">Ketopantoate reductase</fullName>
    </alternativeName>
</protein>
<dbReference type="SUPFAM" id="SSF48179">
    <property type="entry name" value="6-phosphogluconate dehydrogenase C-terminal domain-like"/>
    <property type="match status" value="1"/>
</dbReference>
<evidence type="ECO:0000259" key="6">
    <source>
        <dbReference type="Pfam" id="PF08546"/>
    </source>
</evidence>
<evidence type="ECO:0000256" key="3">
    <source>
        <dbReference type="ARBA" id="ARBA00023002"/>
    </source>
</evidence>
<dbReference type="NCBIfam" id="TIGR00745">
    <property type="entry name" value="apbA_panE"/>
    <property type="match status" value="1"/>
</dbReference>
<feature type="domain" description="Ketopantoate reductase N-terminal" evidence="5">
    <location>
        <begin position="4"/>
        <end position="157"/>
    </location>
</feature>
<gene>
    <name evidence="7" type="ORF">WJX68_18120</name>
</gene>
<evidence type="ECO:0000256" key="1">
    <source>
        <dbReference type="ARBA" id="ARBA00007870"/>
    </source>
</evidence>
<comment type="similarity">
    <text evidence="1 4">Belongs to the ketopantoate reductase family.</text>
</comment>